<evidence type="ECO:0000313" key="3">
    <source>
        <dbReference type="Proteomes" id="UP000295680"/>
    </source>
</evidence>
<accession>A0A4R2IW57</accession>
<sequence length="79" mass="8735">MTNKDTNKEINKELLALTVIACVVRLLERTSRRLAAASDRGAQSVDVAVWIGLLIIAAVAILWPQIQHLLQGLMAKWQS</sequence>
<comment type="caution">
    <text evidence="2">The sequence shown here is derived from an EMBL/GenBank/DDBJ whole genome shotgun (WGS) entry which is preliminary data.</text>
</comment>
<evidence type="ECO:0000313" key="2">
    <source>
        <dbReference type="EMBL" id="TCO49644.1"/>
    </source>
</evidence>
<keyword evidence="1" id="KW-1133">Transmembrane helix</keyword>
<dbReference type="AlphaFoldDB" id="A0A4R2IW57"/>
<proteinExistence type="predicted"/>
<keyword evidence="1" id="KW-0812">Transmembrane</keyword>
<protein>
    <submittedName>
        <fullName evidence="2">Uncharacterized protein</fullName>
    </submittedName>
</protein>
<keyword evidence="3" id="KW-1185">Reference proteome</keyword>
<dbReference type="RefSeq" id="WP_132124906.1">
    <property type="nucleotide sequence ID" value="NZ_SLWS01000014.1"/>
</dbReference>
<evidence type="ECO:0000256" key="1">
    <source>
        <dbReference type="SAM" id="Phobius"/>
    </source>
</evidence>
<dbReference type="Proteomes" id="UP000295680">
    <property type="component" value="Unassembled WGS sequence"/>
</dbReference>
<reference evidence="2 3" key="1">
    <citation type="submission" date="2019-03" db="EMBL/GenBank/DDBJ databases">
        <title>Genomic Encyclopedia of Type Strains, Phase IV (KMG-IV): sequencing the most valuable type-strain genomes for metagenomic binning, comparative biology and taxonomic classification.</title>
        <authorList>
            <person name="Goeker M."/>
        </authorList>
    </citation>
    <scope>NUCLEOTIDE SEQUENCE [LARGE SCALE GENOMIC DNA]</scope>
    <source>
        <strain evidence="2 3">DSM 45934</strain>
    </source>
</reference>
<feature type="transmembrane region" description="Helical" evidence="1">
    <location>
        <begin position="47"/>
        <end position="66"/>
    </location>
</feature>
<organism evidence="2 3">
    <name type="scientific">Actinocrispum wychmicini</name>
    <dbReference type="NCBI Taxonomy" id="1213861"/>
    <lineage>
        <taxon>Bacteria</taxon>
        <taxon>Bacillati</taxon>
        <taxon>Actinomycetota</taxon>
        <taxon>Actinomycetes</taxon>
        <taxon>Pseudonocardiales</taxon>
        <taxon>Pseudonocardiaceae</taxon>
        <taxon>Actinocrispum</taxon>
    </lineage>
</organism>
<keyword evidence="1" id="KW-0472">Membrane</keyword>
<name>A0A4R2IW57_9PSEU</name>
<dbReference type="EMBL" id="SLWS01000014">
    <property type="protein sequence ID" value="TCO49644.1"/>
    <property type="molecule type" value="Genomic_DNA"/>
</dbReference>
<gene>
    <name evidence="2" type="ORF">EV192_1149</name>
</gene>